<keyword evidence="5" id="KW-1185">Reference proteome</keyword>
<feature type="compositionally biased region" description="Basic and acidic residues" evidence="2">
    <location>
        <begin position="433"/>
        <end position="443"/>
    </location>
</feature>
<dbReference type="EMBL" id="JROU02000626">
    <property type="protein sequence ID" value="OEH78759.1"/>
    <property type="molecule type" value="Genomic_DNA"/>
</dbReference>
<dbReference type="VEuPathDB" id="ToxoDB:LOC34622346"/>
<gene>
    <name evidence="4" type="ORF">cyc_06106</name>
</gene>
<feature type="coiled-coil region" evidence="1">
    <location>
        <begin position="291"/>
        <end position="318"/>
    </location>
</feature>
<feature type="signal peptide" evidence="3">
    <location>
        <begin position="1"/>
        <end position="27"/>
    </location>
</feature>
<feature type="chain" id="PRO_5008914174" description="Transmembrane protein" evidence="3">
    <location>
        <begin position="28"/>
        <end position="470"/>
    </location>
</feature>
<proteinExistence type="predicted"/>
<comment type="caution">
    <text evidence="4">The sequence shown here is derived from an EMBL/GenBank/DDBJ whole genome shotgun (WGS) entry which is preliminary data.</text>
</comment>
<evidence type="ECO:0008006" key="6">
    <source>
        <dbReference type="Google" id="ProtNLM"/>
    </source>
</evidence>
<keyword evidence="1" id="KW-0175">Coiled coil</keyword>
<evidence type="ECO:0000313" key="5">
    <source>
        <dbReference type="Proteomes" id="UP000095192"/>
    </source>
</evidence>
<dbReference type="VEuPathDB" id="ToxoDB:cyc_06106"/>
<organism evidence="4 5">
    <name type="scientific">Cyclospora cayetanensis</name>
    <dbReference type="NCBI Taxonomy" id="88456"/>
    <lineage>
        <taxon>Eukaryota</taxon>
        <taxon>Sar</taxon>
        <taxon>Alveolata</taxon>
        <taxon>Apicomplexa</taxon>
        <taxon>Conoidasida</taxon>
        <taxon>Coccidia</taxon>
        <taxon>Eucoccidiorida</taxon>
        <taxon>Eimeriorina</taxon>
        <taxon>Eimeriidae</taxon>
        <taxon>Cyclospora</taxon>
    </lineage>
</organism>
<dbReference type="InParanoid" id="A0A1D3D5P4"/>
<keyword evidence="3" id="KW-0732">Signal</keyword>
<sequence>MTLFKRFLGPCLAVCALLAYAPHNVEGEDLPEVAVGRGVGEVVHVPLENAEKDLYDALIRNGLFKHLDDAQAELRQNFGTSTSRRIARCWHVALIHELRSKRFPESWISAAANMHKKLGGQGDFIAALHPPGYRGSSLNAASGSQRAAFLSLAYLFLTLHVPQELQNCVYEKSDAAITECLSRYTEAVQSALFSTLTSYFQYIPPQYSASRIPAVAFVLAAVSPCPFGFMAEPAFIKAALTGGSAASIKALGSLKQVAGSKSCPEFRKQLLRALMISGITPGDIIRAQGLADQLKQHKASARDEVEAVSEELNKLGEISADLLGGEDEKTSAHLDSSEIQELLTSFLNTTSQQDIQAFFDSTVGKRVQAAFQDSQSSNSAFLDRVLGLAGSVSGSVTPDMSFDSLLKQFADALESEARENPQRVPRLLPPGASKKEQAEELLKQSRNFSLHVAPFMPTKEDDKSSPDAAN</sequence>
<name>A0A1D3D5P4_9EIME</name>
<evidence type="ECO:0000256" key="2">
    <source>
        <dbReference type="SAM" id="MobiDB-lite"/>
    </source>
</evidence>
<feature type="compositionally biased region" description="Basic and acidic residues" evidence="2">
    <location>
        <begin position="458"/>
        <end position="470"/>
    </location>
</feature>
<feature type="region of interest" description="Disordered" evidence="2">
    <location>
        <begin position="416"/>
        <end position="470"/>
    </location>
</feature>
<protein>
    <recommendedName>
        <fullName evidence="6">Transmembrane protein</fullName>
    </recommendedName>
</protein>
<evidence type="ECO:0000313" key="4">
    <source>
        <dbReference type="EMBL" id="OEH78759.1"/>
    </source>
</evidence>
<accession>A0A1D3D5P4</accession>
<reference evidence="4 5" key="1">
    <citation type="journal article" date="2016" name="BMC Genomics">
        <title>Comparative genomics reveals Cyclospora cayetanensis possesses coccidia-like metabolism and invasion components but unique surface antigens.</title>
        <authorList>
            <person name="Liu S."/>
            <person name="Wang L."/>
            <person name="Zheng H."/>
            <person name="Xu Z."/>
            <person name="Roellig D.M."/>
            <person name="Li N."/>
            <person name="Frace M.A."/>
            <person name="Tang K."/>
            <person name="Arrowood M.J."/>
            <person name="Moss D.M."/>
            <person name="Zhang L."/>
            <person name="Feng Y."/>
            <person name="Xiao L."/>
        </authorList>
    </citation>
    <scope>NUCLEOTIDE SEQUENCE [LARGE SCALE GENOMIC DNA]</scope>
    <source>
        <strain evidence="4 5">CHN_HEN01</strain>
    </source>
</reference>
<evidence type="ECO:0000256" key="1">
    <source>
        <dbReference type="SAM" id="Coils"/>
    </source>
</evidence>
<dbReference type="Proteomes" id="UP000095192">
    <property type="component" value="Unassembled WGS sequence"/>
</dbReference>
<evidence type="ECO:0000256" key="3">
    <source>
        <dbReference type="SAM" id="SignalP"/>
    </source>
</evidence>
<dbReference type="AlphaFoldDB" id="A0A1D3D5P4"/>